<dbReference type="InterPro" id="IPR036679">
    <property type="entry name" value="FlgN-like_sf"/>
</dbReference>
<dbReference type="GO" id="GO:0044780">
    <property type="term" value="P:bacterial-type flagellum assembly"/>
    <property type="evidence" value="ECO:0007669"/>
    <property type="project" value="InterPro"/>
</dbReference>
<dbReference type="Proteomes" id="UP000568839">
    <property type="component" value="Unassembled WGS sequence"/>
</dbReference>
<proteinExistence type="predicted"/>
<keyword evidence="4" id="KW-1185">Reference proteome</keyword>
<keyword evidence="1" id="KW-1005">Bacterial flagellum biogenesis</keyword>
<evidence type="ECO:0008006" key="5">
    <source>
        <dbReference type="Google" id="ProtNLM"/>
    </source>
</evidence>
<evidence type="ECO:0000313" key="3">
    <source>
        <dbReference type="EMBL" id="MBB6450373.1"/>
    </source>
</evidence>
<organism evidence="3 4">
    <name type="scientific">Geomicrobium halophilum</name>
    <dbReference type="NCBI Taxonomy" id="549000"/>
    <lineage>
        <taxon>Bacteria</taxon>
        <taxon>Bacillati</taxon>
        <taxon>Bacillota</taxon>
        <taxon>Bacilli</taxon>
        <taxon>Bacillales</taxon>
        <taxon>Geomicrobium</taxon>
    </lineage>
</organism>
<keyword evidence="2" id="KW-0175">Coiled coil</keyword>
<dbReference type="Pfam" id="PF05130">
    <property type="entry name" value="FlgN"/>
    <property type="match status" value="1"/>
</dbReference>
<comment type="caution">
    <text evidence="3">The sequence shown here is derived from an EMBL/GenBank/DDBJ whole genome shotgun (WGS) entry which is preliminary data.</text>
</comment>
<accession>A0A841PZI3</accession>
<dbReference type="EMBL" id="JACHHJ010000003">
    <property type="protein sequence ID" value="MBB6450373.1"/>
    <property type="molecule type" value="Genomic_DNA"/>
</dbReference>
<evidence type="ECO:0000256" key="1">
    <source>
        <dbReference type="ARBA" id="ARBA00022795"/>
    </source>
</evidence>
<sequence length="167" mass="19593">MNEIKALRNLMKQLRQHHEYLLTLAEQKTTAIRNSHRKALKDVMLLEQEEVRTLRQMERERVRVVARVVEQYCPHLESTETMMDWLPYLPDGERTKVEGFREELQTVIQQLKAQNELNQQLLQDGLAVVRATLKAFYPSEDYIGYTSSATVRKPAVDERFSAFDSRA</sequence>
<evidence type="ECO:0000313" key="4">
    <source>
        <dbReference type="Proteomes" id="UP000568839"/>
    </source>
</evidence>
<name>A0A841PZI3_9BACL</name>
<dbReference type="InterPro" id="IPR007809">
    <property type="entry name" value="FlgN-like"/>
</dbReference>
<dbReference type="RefSeq" id="WP_184404422.1">
    <property type="nucleotide sequence ID" value="NZ_JACHHJ010000003.1"/>
</dbReference>
<reference evidence="3 4" key="1">
    <citation type="submission" date="2020-08" db="EMBL/GenBank/DDBJ databases">
        <title>Genomic Encyclopedia of Type Strains, Phase IV (KMG-IV): sequencing the most valuable type-strain genomes for metagenomic binning, comparative biology and taxonomic classification.</title>
        <authorList>
            <person name="Goeker M."/>
        </authorList>
    </citation>
    <scope>NUCLEOTIDE SEQUENCE [LARGE SCALE GENOMIC DNA]</scope>
    <source>
        <strain evidence="3 4">DSM 21769</strain>
    </source>
</reference>
<evidence type="ECO:0000256" key="2">
    <source>
        <dbReference type="SAM" id="Coils"/>
    </source>
</evidence>
<protein>
    <recommendedName>
        <fullName evidence="5">FlgN protein</fullName>
    </recommendedName>
</protein>
<dbReference type="AlphaFoldDB" id="A0A841PZI3"/>
<gene>
    <name evidence="3" type="ORF">HNR44_002356</name>
</gene>
<dbReference type="Gene3D" id="1.20.58.300">
    <property type="entry name" value="FlgN-like"/>
    <property type="match status" value="1"/>
</dbReference>
<dbReference type="SUPFAM" id="SSF140566">
    <property type="entry name" value="FlgN-like"/>
    <property type="match status" value="1"/>
</dbReference>
<feature type="coiled-coil region" evidence="2">
    <location>
        <begin position="97"/>
        <end position="124"/>
    </location>
</feature>